<organism evidence="11">
    <name type="scientific">Camponotus floridanus</name>
    <name type="common">Florida carpenter ant</name>
    <dbReference type="NCBI Taxonomy" id="104421"/>
    <lineage>
        <taxon>Eukaryota</taxon>
        <taxon>Metazoa</taxon>
        <taxon>Ecdysozoa</taxon>
        <taxon>Arthropoda</taxon>
        <taxon>Hexapoda</taxon>
        <taxon>Insecta</taxon>
        <taxon>Pterygota</taxon>
        <taxon>Neoptera</taxon>
        <taxon>Endopterygota</taxon>
        <taxon>Hymenoptera</taxon>
        <taxon>Apocrita</taxon>
        <taxon>Aculeata</taxon>
        <taxon>Formicoidea</taxon>
        <taxon>Formicidae</taxon>
        <taxon>Formicinae</taxon>
        <taxon>Camponotus</taxon>
    </lineage>
</organism>
<dbReference type="InterPro" id="IPR000182">
    <property type="entry name" value="GNAT_dom"/>
</dbReference>
<keyword evidence="7" id="KW-0472">Membrane</keyword>
<proteinExistence type="inferred from homology"/>
<dbReference type="Proteomes" id="UP000000311">
    <property type="component" value="Unassembled WGS sequence"/>
</dbReference>
<dbReference type="EMBL" id="GL443059">
    <property type="protein sequence ID" value="EFN62660.1"/>
    <property type="molecule type" value="Genomic_DNA"/>
</dbReference>
<comment type="similarity">
    <text evidence="2">Belongs to the peroxisomal membrane protein PXMP2/4 family.</text>
</comment>
<dbReference type="SUPFAM" id="SSF55729">
    <property type="entry name" value="Acyl-CoA N-acyltransferases (Nat)"/>
    <property type="match status" value="1"/>
</dbReference>
<dbReference type="InterPro" id="IPR007248">
    <property type="entry name" value="Mpv17_PMP22"/>
</dbReference>
<dbReference type="InterPro" id="IPR039135">
    <property type="entry name" value="NAT9-like"/>
</dbReference>
<keyword evidence="6" id="KW-1133">Transmembrane helix</keyword>
<dbReference type="AlphaFoldDB" id="E2AVA6"/>
<dbReference type="Pfam" id="PF04117">
    <property type="entry name" value="Mpv17_PMP22"/>
    <property type="match status" value="1"/>
</dbReference>
<name>E2AVA6_CAMFO</name>
<evidence type="ECO:0000256" key="2">
    <source>
        <dbReference type="ARBA" id="ARBA00006824"/>
    </source>
</evidence>
<comment type="similarity">
    <text evidence="3">Belongs to the acetyltransferase family. GNAT subfamily.</text>
</comment>
<dbReference type="PANTHER" id="PTHR13256:SF16">
    <property type="entry name" value="ALPHA_BETA-TUBULIN-N-ACETYLTRANSFERASE 9"/>
    <property type="match status" value="1"/>
</dbReference>
<evidence type="ECO:0000256" key="4">
    <source>
        <dbReference type="ARBA" id="ARBA00022679"/>
    </source>
</evidence>
<evidence type="ECO:0000313" key="11">
    <source>
        <dbReference type="Proteomes" id="UP000000311"/>
    </source>
</evidence>
<keyword evidence="8" id="KW-0012">Acyltransferase</keyword>
<accession>E2AVA6</accession>
<dbReference type="InParanoid" id="E2AVA6"/>
<dbReference type="Gene3D" id="3.40.630.30">
    <property type="match status" value="1"/>
</dbReference>
<dbReference type="OMA" id="TKYHEWM"/>
<evidence type="ECO:0000256" key="7">
    <source>
        <dbReference type="ARBA" id="ARBA00023136"/>
    </source>
</evidence>
<evidence type="ECO:0000313" key="10">
    <source>
        <dbReference type="EMBL" id="EFN62660.1"/>
    </source>
</evidence>
<keyword evidence="11" id="KW-1185">Reference proteome</keyword>
<evidence type="ECO:0000256" key="6">
    <source>
        <dbReference type="ARBA" id="ARBA00022989"/>
    </source>
</evidence>
<evidence type="ECO:0000256" key="3">
    <source>
        <dbReference type="ARBA" id="ARBA00009342"/>
    </source>
</evidence>
<dbReference type="GO" id="GO:0016020">
    <property type="term" value="C:membrane"/>
    <property type="evidence" value="ECO:0007669"/>
    <property type="project" value="UniProtKB-SubCell"/>
</dbReference>
<evidence type="ECO:0000256" key="8">
    <source>
        <dbReference type="ARBA" id="ARBA00023315"/>
    </source>
</evidence>
<evidence type="ECO:0000256" key="5">
    <source>
        <dbReference type="ARBA" id="ARBA00022692"/>
    </source>
</evidence>
<dbReference type="Pfam" id="PF13302">
    <property type="entry name" value="Acetyltransf_3"/>
    <property type="match status" value="1"/>
</dbReference>
<dbReference type="GO" id="GO:0008080">
    <property type="term" value="F:N-acetyltransferase activity"/>
    <property type="evidence" value="ECO:0007669"/>
    <property type="project" value="InterPro"/>
</dbReference>
<evidence type="ECO:0000259" key="9">
    <source>
        <dbReference type="Pfam" id="PF13302"/>
    </source>
</evidence>
<comment type="subcellular location">
    <subcellularLocation>
        <location evidence="1">Membrane</location>
        <topology evidence="1">Multi-pass membrane protein</topology>
    </subcellularLocation>
</comment>
<keyword evidence="5" id="KW-0812">Transmembrane</keyword>
<reference evidence="10 11" key="1">
    <citation type="journal article" date="2010" name="Science">
        <title>Genomic comparison of the ants Camponotus floridanus and Harpegnathos saltator.</title>
        <authorList>
            <person name="Bonasio R."/>
            <person name="Zhang G."/>
            <person name="Ye C."/>
            <person name="Mutti N.S."/>
            <person name="Fang X."/>
            <person name="Qin N."/>
            <person name="Donahue G."/>
            <person name="Yang P."/>
            <person name="Li Q."/>
            <person name="Li C."/>
            <person name="Zhang P."/>
            <person name="Huang Z."/>
            <person name="Berger S.L."/>
            <person name="Reinberg D."/>
            <person name="Wang J."/>
            <person name="Liebig J."/>
        </authorList>
    </citation>
    <scope>NUCLEOTIDE SEQUENCE [LARGE SCALE GENOMIC DNA]</scope>
    <source>
        <strain evidence="11">C129</strain>
    </source>
</reference>
<dbReference type="InterPro" id="IPR016181">
    <property type="entry name" value="Acyl_CoA_acyltransferase"/>
</dbReference>
<dbReference type="PANTHER" id="PTHR13256">
    <property type="entry name" value="N-ACETYLTRANSFERASE 9"/>
    <property type="match status" value="1"/>
</dbReference>
<evidence type="ECO:0000256" key="1">
    <source>
        <dbReference type="ARBA" id="ARBA00004141"/>
    </source>
</evidence>
<keyword evidence="4 10" id="KW-0808">Transferase</keyword>
<sequence length="367" mass="42969">MRKNMNTRINGTNVILVPYQEKHVTKYHEWMKNPMLQYLTGSEPLTLEEEFEMQKRWLEDEDKCTFIILDKCVFLSTGSEIDAMIGDTNLFFNDLQEPNIAEIEIMIADEAYRGKRRGWESVILMMHYGFKTLNINKFRAKIKSDNIMSINMFEKLGFREKRPLLYNSVIYGSFFTSAELIRQNFTNVSKPVAEESRNSADTKGPILIQVQRLCETLNLIDEDTSVQSTNYNWPQLKRCAIYGCFLAGPILYRWYKWLDRFYSGTSVRIVLTKLLADQFIFTPPLLVLFFTSMSLMEAKSDILRECKIKFLHTFQTSCGFWLPVQLVNFMLVPPSLRVTYVSIASFCWINILCYLKNVPVAEYEQKK</sequence>
<gene>
    <name evidence="10" type="ORF">EAG_16404</name>
</gene>
<dbReference type="STRING" id="104421.E2AVA6"/>
<feature type="domain" description="N-acetyltransferase" evidence="9">
    <location>
        <begin position="14"/>
        <end position="159"/>
    </location>
</feature>
<dbReference type="OrthoDB" id="430207at2759"/>
<protein>
    <submittedName>
        <fullName evidence="10">N-acetyltransferase 9-like protein</fullName>
    </submittedName>
</protein>